<dbReference type="SUPFAM" id="SSF47616">
    <property type="entry name" value="GST C-terminal domain-like"/>
    <property type="match status" value="1"/>
</dbReference>
<dbReference type="Proteomes" id="UP000027730">
    <property type="component" value="Unassembled WGS sequence"/>
</dbReference>
<feature type="domain" description="GST N-terminal" evidence="1">
    <location>
        <begin position="1"/>
        <end position="80"/>
    </location>
</feature>
<dbReference type="AlphaFoldDB" id="A0A074XLS8"/>
<dbReference type="PANTHER" id="PTHR43968">
    <property type="match status" value="1"/>
</dbReference>
<evidence type="ECO:0000313" key="3">
    <source>
        <dbReference type="EMBL" id="KEQ75516.1"/>
    </source>
</evidence>
<dbReference type="Gene3D" id="1.20.1050.10">
    <property type="match status" value="1"/>
</dbReference>
<evidence type="ECO:0000259" key="1">
    <source>
        <dbReference type="PROSITE" id="PS50404"/>
    </source>
</evidence>
<dbReference type="PROSITE" id="PS50404">
    <property type="entry name" value="GST_NTER"/>
    <property type="match status" value="1"/>
</dbReference>
<feature type="domain" description="GST C-terminal" evidence="2">
    <location>
        <begin position="90"/>
        <end position="216"/>
    </location>
</feature>
<dbReference type="PROSITE" id="PS50405">
    <property type="entry name" value="GST_CTER"/>
    <property type="match status" value="1"/>
</dbReference>
<reference evidence="3 4" key="1">
    <citation type="journal article" date="2014" name="BMC Genomics">
        <title>Genome sequencing of four Aureobasidium pullulans varieties: biotechnological potential, stress tolerance, and description of new species.</title>
        <authorList>
            <person name="Gostin Ar C."/>
            <person name="Ohm R.A."/>
            <person name="Kogej T."/>
            <person name="Sonjak S."/>
            <person name="Turk M."/>
            <person name="Zajc J."/>
            <person name="Zalar P."/>
            <person name="Grube M."/>
            <person name="Sun H."/>
            <person name="Han J."/>
            <person name="Sharma A."/>
            <person name="Chiniquy J."/>
            <person name="Ngan C.Y."/>
            <person name="Lipzen A."/>
            <person name="Barry K."/>
            <person name="Grigoriev I.V."/>
            <person name="Gunde-Cimerman N."/>
        </authorList>
    </citation>
    <scope>NUCLEOTIDE SEQUENCE [LARGE SCALE GENOMIC DNA]</scope>
    <source>
        <strain evidence="3 4">CBS 147.97</strain>
    </source>
</reference>
<dbReference type="InterPro" id="IPR004045">
    <property type="entry name" value="Glutathione_S-Trfase_N"/>
</dbReference>
<keyword evidence="3" id="KW-0808">Transferase</keyword>
<dbReference type="HOGENOM" id="CLU_011226_12_2_1"/>
<evidence type="ECO:0000259" key="2">
    <source>
        <dbReference type="PROSITE" id="PS50405"/>
    </source>
</evidence>
<dbReference type="InterPro" id="IPR036249">
    <property type="entry name" value="Thioredoxin-like_sf"/>
</dbReference>
<dbReference type="SUPFAM" id="SSF52833">
    <property type="entry name" value="Thioredoxin-like"/>
    <property type="match status" value="1"/>
</dbReference>
<dbReference type="RefSeq" id="XP_013429505.1">
    <property type="nucleotide sequence ID" value="XM_013574051.1"/>
</dbReference>
<dbReference type="GeneID" id="25409543"/>
<dbReference type="PANTHER" id="PTHR43968:SF6">
    <property type="entry name" value="GLUTATHIONE S-TRANSFERASE OMEGA"/>
    <property type="match status" value="1"/>
</dbReference>
<dbReference type="InterPro" id="IPR004046">
    <property type="entry name" value="GST_C"/>
</dbReference>
<organism evidence="3 4">
    <name type="scientific">Aureobasidium namibiae CBS 147.97</name>
    <dbReference type="NCBI Taxonomy" id="1043004"/>
    <lineage>
        <taxon>Eukaryota</taxon>
        <taxon>Fungi</taxon>
        <taxon>Dikarya</taxon>
        <taxon>Ascomycota</taxon>
        <taxon>Pezizomycotina</taxon>
        <taxon>Dothideomycetes</taxon>
        <taxon>Dothideomycetidae</taxon>
        <taxon>Dothideales</taxon>
        <taxon>Saccotheciaceae</taxon>
        <taxon>Aureobasidium</taxon>
    </lineage>
</organism>
<dbReference type="InterPro" id="IPR040079">
    <property type="entry name" value="Glutathione_S-Trfase"/>
</dbReference>
<dbReference type="EMBL" id="KL584705">
    <property type="protein sequence ID" value="KEQ75516.1"/>
    <property type="molecule type" value="Genomic_DNA"/>
</dbReference>
<dbReference type="OrthoDB" id="249703at2759"/>
<dbReference type="SFLD" id="SFLDS00019">
    <property type="entry name" value="Glutathione_Transferase_(cytos"/>
    <property type="match status" value="1"/>
</dbReference>
<protein>
    <submittedName>
        <fullName evidence="3">Glutathione S-transferase domain-containing protein</fullName>
    </submittedName>
</protein>
<proteinExistence type="predicted"/>
<dbReference type="CDD" id="cd03205">
    <property type="entry name" value="GST_C_6"/>
    <property type="match status" value="1"/>
</dbReference>
<evidence type="ECO:0000313" key="4">
    <source>
        <dbReference type="Proteomes" id="UP000027730"/>
    </source>
</evidence>
<name>A0A074XLS8_9PEZI</name>
<dbReference type="SFLD" id="SFLDG00358">
    <property type="entry name" value="Main_(cytGST)"/>
    <property type="match status" value="1"/>
</dbReference>
<dbReference type="Pfam" id="PF00043">
    <property type="entry name" value="GST_C"/>
    <property type="match status" value="1"/>
</dbReference>
<gene>
    <name evidence="3" type="ORF">M436DRAFT_41318</name>
</gene>
<dbReference type="InterPro" id="IPR050983">
    <property type="entry name" value="GST_Omega/HSP26"/>
</dbReference>
<dbReference type="InterPro" id="IPR036282">
    <property type="entry name" value="Glutathione-S-Trfase_C_sf"/>
</dbReference>
<dbReference type="InterPro" id="IPR010987">
    <property type="entry name" value="Glutathione-S-Trfase_C-like"/>
</dbReference>
<dbReference type="Gene3D" id="3.40.30.10">
    <property type="entry name" value="Glutaredoxin"/>
    <property type="match status" value="1"/>
</dbReference>
<dbReference type="GO" id="GO:0005737">
    <property type="term" value="C:cytoplasm"/>
    <property type="evidence" value="ECO:0007669"/>
    <property type="project" value="TreeGrafter"/>
</dbReference>
<accession>A0A074XLS8</accession>
<dbReference type="STRING" id="1043004.A0A074XLS8"/>
<dbReference type="GO" id="GO:0016740">
    <property type="term" value="F:transferase activity"/>
    <property type="evidence" value="ECO:0007669"/>
    <property type="project" value="UniProtKB-KW"/>
</dbReference>
<dbReference type="Pfam" id="PF13409">
    <property type="entry name" value="GST_N_2"/>
    <property type="match status" value="1"/>
</dbReference>
<keyword evidence="4" id="KW-1185">Reference proteome</keyword>
<sequence>MFTLISATPSPYARKVRIALAEKNLPFTLQTEVPWDNTTKTPQYNPLEKLPVLILEDGKSAVYESSYILEWLEAKYPDTPLLPSHTQVDDRLFARKIEVVADGVCDALVLAFFENMREPEKKSQPWVDRQMRKVEGGLRALGEWAEQKQGGYLVGDRLSLADIAVGSLCGYLACRWPSHGWADTYPALKKHWQMLEERPSFQDTRPSPQTMKDKIV</sequence>